<reference evidence="2 3" key="1">
    <citation type="submission" date="2023-07" db="EMBL/GenBank/DDBJ databases">
        <title>Sorghum-associated microbial communities from plants grown in Nebraska, USA.</title>
        <authorList>
            <person name="Schachtman D."/>
        </authorList>
    </citation>
    <scope>NUCLEOTIDE SEQUENCE [LARGE SCALE GENOMIC DNA]</scope>
    <source>
        <strain evidence="2 3">DS1607</strain>
    </source>
</reference>
<feature type="transmembrane region" description="Helical" evidence="1">
    <location>
        <begin position="32"/>
        <end position="56"/>
    </location>
</feature>
<proteinExistence type="predicted"/>
<evidence type="ECO:0000313" key="3">
    <source>
        <dbReference type="Proteomes" id="UP001226867"/>
    </source>
</evidence>
<evidence type="ECO:0000313" key="2">
    <source>
        <dbReference type="EMBL" id="MDP9899144.1"/>
    </source>
</evidence>
<accession>A0ABT9S474</accession>
<gene>
    <name evidence="2" type="ORF">J2W36_001389</name>
</gene>
<protein>
    <submittedName>
        <fullName evidence="2">Xanthine/uracil permease</fullName>
    </submittedName>
</protein>
<dbReference type="Proteomes" id="UP001226867">
    <property type="component" value="Unassembled WGS sequence"/>
</dbReference>
<sequence>MNWKINAALAFAAFVLAALVVLVPMDHDVSLIPGMALMGVVLVLIGSLVVGGVRLLKAKLRPRRRHTHTAR</sequence>
<dbReference type="EMBL" id="JAUSRO010000004">
    <property type="protein sequence ID" value="MDP9899144.1"/>
    <property type="molecule type" value="Genomic_DNA"/>
</dbReference>
<name>A0ABT9S474_9BURK</name>
<keyword evidence="1" id="KW-0472">Membrane</keyword>
<comment type="caution">
    <text evidence="2">The sequence shown here is derived from an EMBL/GenBank/DDBJ whole genome shotgun (WGS) entry which is preliminary data.</text>
</comment>
<keyword evidence="1" id="KW-1133">Transmembrane helix</keyword>
<keyword evidence="1" id="KW-0812">Transmembrane</keyword>
<dbReference type="RefSeq" id="WP_307688966.1">
    <property type="nucleotide sequence ID" value="NZ_JAUSRO010000004.1"/>
</dbReference>
<organism evidence="2 3">
    <name type="scientific">Variovorax ginsengisoli</name>
    <dbReference type="NCBI Taxonomy" id="363844"/>
    <lineage>
        <taxon>Bacteria</taxon>
        <taxon>Pseudomonadati</taxon>
        <taxon>Pseudomonadota</taxon>
        <taxon>Betaproteobacteria</taxon>
        <taxon>Burkholderiales</taxon>
        <taxon>Comamonadaceae</taxon>
        <taxon>Variovorax</taxon>
    </lineage>
</organism>
<evidence type="ECO:0000256" key="1">
    <source>
        <dbReference type="SAM" id="Phobius"/>
    </source>
</evidence>
<keyword evidence="3" id="KW-1185">Reference proteome</keyword>